<sequence length="102" mass="11523">MQSSAEKPLRWGWLAVIYLKSGGQWVSATEASRLSGVPTANLRRWARRGVISVIHRPGQRRRYYVPELELLEKFEKHRGDLPGLIVLGNHIEVVLASAYDSA</sequence>
<keyword evidence="3" id="KW-1185">Reference proteome</keyword>
<dbReference type="RefSeq" id="WP_425549020.1">
    <property type="nucleotide sequence ID" value="NZ_BAABAS010000029.1"/>
</dbReference>
<feature type="domain" description="HTH merR-type" evidence="1">
    <location>
        <begin position="30"/>
        <end position="64"/>
    </location>
</feature>
<gene>
    <name evidence="2" type="ORF">GCM10022254_74030</name>
</gene>
<protein>
    <recommendedName>
        <fullName evidence="1">HTH merR-type domain-containing protein</fullName>
    </recommendedName>
</protein>
<dbReference type="Gene3D" id="1.10.1660.10">
    <property type="match status" value="1"/>
</dbReference>
<dbReference type="EMBL" id="BAABAS010000029">
    <property type="protein sequence ID" value="GAA4242165.1"/>
    <property type="molecule type" value="Genomic_DNA"/>
</dbReference>
<evidence type="ECO:0000313" key="3">
    <source>
        <dbReference type="Proteomes" id="UP001501710"/>
    </source>
</evidence>
<reference evidence="3" key="1">
    <citation type="journal article" date="2019" name="Int. J. Syst. Evol. Microbiol.">
        <title>The Global Catalogue of Microorganisms (GCM) 10K type strain sequencing project: providing services to taxonomists for standard genome sequencing and annotation.</title>
        <authorList>
            <consortium name="The Broad Institute Genomics Platform"/>
            <consortium name="The Broad Institute Genome Sequencing Center for Infectious Disease"/>
            <person name="Wu L."/>
            <person name="Ma J."/>
        </authorList>
    </citation>
    <scope>NUCLEOTIDE SEQUENCE [LARGE SCALE GENOMIC DNA]</scope>
    <source>
        <strain evidence="3">JCM 17440</strain>
    </source>
</reference>
<dbReference type="SUPFAM" id="SSF46955">
    <property type="entry name" value="Putative DNA-binding domain"/>
    <property type="match status" value="1"/>
</dbReference>
<comment type="caution">
    <text evidence="2">The sequence shown here is derived from an EMBL/GenBank/DDBJ whole genome shotgun (WGS) entry which is preliminary data.</text>
</comment>
<dbReference type="InterPro" id="IPR009061">
    <property type="entry name" value="DNA-bd_dom_put_sf"/>
</dbReference>
<name>A0ABP8CQM4_9ACTN</name>
<dbReference type="Proteomes" id="UP001501710">
    <property type="component" value="Unassembled WGS sequence"/>
</dbReference>
<evidence type="ECO:0000313" key="2">
    <source>
        <dbReference type="EMBL" id="GAA4242165.1"/>
    </source>
</evidence>
<proteinExistence type="predicted"/>
<evidence type="ECO:0000259" key="1">
    <source>
        <dbReference type="Pfam" id="PF00376"/>
    </source>
</evidence>
<accession>A0ABP8CQM4</accession>
<dbReference type="Pfam" id="PF00376">
    <property type="entry name" value="MerR"/>
    <property type="match status" value="1"/>
</dbReference>
<organism evidence="2 3">
    <name type="scientific">Actinomadura meridiana</name>
    <dbReference type="NCBI Taxonomy" id="559626"/>
    <lineage>
        <taxon>Bacteria</taxon>
        <taxon>Bacillati</taxon>
        <taxon>Actinomycetota</taxon>
        <taxon>Actinomycetes</taxon>
        <taxon>Streptosporangiales</taxon>
        <taxon>Thermomonosporaceae</taxon>
        <taxon>Actinomadura</taxon>
    </lineage>
</organism>
<dbReference type="InterPro" id="IPR000551">
    <property type="entry name" value="MerR-type_HTH_dom"/>
</dbReference>